<organism evidence="4 5">
    <name type="scientific">Bifidobacterium amazonense</name>
    <dbReference type="NCBI Taxonomy" id="2809027"/>
    <lineage>
        <taxon>Bacteria</taxon>
        <taxon>Bacillati</taxon>
        <taxon>Actinomycetota</taxon>
        <taxon>Actinomycetes</taxon>
        <taxon>Bifidobacteriales</taxon>
        <taxon>Bifidobacteriaceae</taxon>
        <taxon>Bifidobacterium</taxon>
    </lineage>
</organism>
<dbReference type="InterPro" id="IPR036691">
    <property type="entry name" value="Endo/exonu/phosph_ase_sf"/>
</dbReference>
<dbReference type="GO" id="GO:0004519">
    <property type="term" value="F:endonuclease activity"/>
    <property type="evidence" value="ECO:0007669"/>
    <property type="project" value="UniProtKB-KW"/>
</dbReference>
<dbReference type="Gene3D" id="3.60.10.10">
    <property type="entry name" value="Endonuclease/exonuclease/phosphatase"/>
    <property type="match status" value="1"/>
</dbReference>
<comment type="caution">
    <text evidence="4">The sequence shown here is derived from an EMBL/GenBank/DDBJ whole genome shotgun (WGS) entry which is preliminary data.</text>
</comment>
<proteinExistence type="predicted"/>
<sequence length="382" mass="41168">MIVVVLSIVLLILAAWIALGSLPAGADAHMPLPYMIALVPLMWVPSLAIAIVALVMREWGLLCLAIAVGLASQMREVSYWSHWSPSRDLLGLLSRTNAGDASNTGGAKTRKKPAHGQRSTEELLADIRAARRETEINASETASDVLAQRTSSSASFTVMTLNCRYGRASAKDIVATVLSRNVTVLALQELTADLVRELDDNGLDMLMSYHQLGEDKETDNGGFNGIWIRVDPKSAERSAVPIPAADVPSVTLQVDPMRDITFASAHPKSPMRGCRDWSAGIRGLGRLAETAKRTDHDIAVILGDLNSSPDHPSFRALLKAGFQDANLSLGEGRRATFPSWIPWPRIVLDHALATKGARFTGVESFPIEGTDHLALVATVALD</sequence>
<feature type="domain" description="Endonuclease/exonuclease/phosphatase" evidence="3">
    <location>
        <begin position="159"/>
        <end position="372"/>
    </location>
</feature>
<reference evidence="4 5" key="2">
    <citation type="journal article" date="2021" name="Syst. Appl. Microbiol.">
        <title>Phylogenetic classification of ten novel species belonging to the genus Bifidobacterium comprising B. phasiani sp. nov., B. pongonis sp. nov., B. saguinibicoloris sp. nov., B. colobi sp. nov., B. simiiventris sp. nov., B. santillanense sp. nov., B. miconis sp. nov., B. amazonense sp. nov., B. pluvialisilvae sp. nov., and B. miconisargentati sp. nov.</title>
        <authorList>
            <person name="Lugli G.A."/>
            <person name="Calvete-Torre I."/>
            <person name="Alessandri G."/>
            <person name="Milani C."/>
            <person name="Turroni F."/>
            <person name="Laiolo P."/>
            <person name="Ossiprandi M.C."/>
            <person name="Margolles A."/>
            <person name="Ruiz L."/>
            <person name="Ventura M."/>
        </authorList>
    </citation>
    <scope>NUCLEOTIDE SEQUENCE [LARGE SCALE GENOMIC DNA]</scope>
    <source>
        <strain evidence="4 5">MA1</strain>
    </source>
</reference>
<keyword evidence="4" id="KW-0540">Nuclease</keyword>
<evidence type="ECO:0000259" key="3">
    <source>
        <dbReference type="Pfam" id="PF03372"/>
    </source>
</evidence>
<dbReference type="InterPro" id="IPR005135">
    <property type="entry name" value="Endo/exonuclease/phosphatase"/>
</dbReference>
<accession>A0ABS9VTL1</accession>
<protein>
    <submittedName>
        <fullName evidence="4">Endonuclease/exonuclease/phosphatase family protein</fullName>
    </submittedName>
</protein>
<dbReference type="SUPFAM" id="SSF56219">
    <property type="entry name" value="DNase I-like"/>
    <property type="match status" value="1"/>
</dbReference>
<evidence type="ECO:0000313" key="5">
    <source>
        <dbReference type="Proteomes" id="UP000710815"/>
    </source>
</evidence>
<gene>
    <name evidence="4" type="ORF">JS533_003965</name>
</gene>
<reference evidence="4 5" key="1">
    <citation type="journal article" date="2021" name="Environ. Microbiol.">
        <title>Genetic insights into the dark matter of the mammalian gut microbiota through targeted genome reconstruction.</title>
        <authorList>
            <person name="Lugli G.A."/>
            <person name="Alessandri G."/>
            <person name="Milani C."/>
            <person name="Viappiani A."/>
            <person name="Fontana F."/>
            <person name="Tarracchini C."/>
            <person name="Mancabelli L."/>
            <person name="Argentini C."/>
            <person name="Ruiz L."/>
            <person name="Margolles A."/>
            <person name="van Sinderen D."/>
            <person name="Turroni F."/>
            <person name="Ventura M."/>
        </authorList>
    </citation>
    <scope>NUCLEOTIDE SEQUENCE [LARGE SCALE GENOMIC DNA]</scope>
    <source>
        <strain evidence="4 5">MA1</strain>
    </source>
</reference>
<feature type="region of interest" description="Disordered" evidence="1">
    <location>
        <begin position="99"/>
        <end position="119"/>
    </location>
</feature>
<keyword evidence="4" id="KW-0255">Endonuclease</keyword>
<keyword evidence="2" id="KW-0812">Transmembrane</keyword>
<dbReference type="Pfam" id="PF03372">
    <property type="entry name" value="Exo_endo_phos"/>
    <property type="match status" value="1"/>
</dbReference>
<keyword evidence="5" id="KW-1185">Reference proteome</keyword>
<feature type="transmembrane region" description="Helical" evidence="2">
    <location>
        <begin position="34"/>
        <end position="56"/>
    </location>
</feature>
<evidence type="ECO:0000256" key="1">
    <source>
        <dbReference type="SAM" id="MobiDB-lite"/>
    </source>
</evidence>
<dbReference type="EMBL" id="JAFEJT020000010">
    <property type="protein sequence ID" value="MCH9275431.1"/>
    <property type="molecule type" value="Genomic_DNA"/>
</dbReference>
<name>A0ABS9VTL1_9BIFI</name>
<evidence type="ECO:0000313" key="4">
    <source>
        <dbReference type="EMBL" id="MCH9275431.1"/>
    </source>
</evidence>
<dbReference type="RefSeq" id="WP_241513223.1">
    <property type="nucleotide sequence ID" value="NZ_JAFEJT020000010.1"/>
</dbReference>
<keyword evidence="2" id="KW-1133">Transmembrane helix</keyword>
<evidence type="ECO:0000256" key="2">
    <source>
        <dbReference type="SAM" id="Phobius"/>
    </source>
</evidence>
<dbReference type="Proteomes" id="UP000710815">
    <property type="component" value="Unassembled WGS sequence"/>
</dbReference>
<keyword evidence="4" id="KW-0378">Hydrolase</keyword>
<keyword evidence="2" id="KW-0472">Membrane</keyword>